<reference evidence="7" key="1">
    <citation type="journal article" date="2020" name="mSystems">
        <title>Genome- and Community-Level Interaction Insights into Carbon Utilization and Element Cycling Functions of Hydrothermarchaeota in Hydrothermal Sediment.</title>
        <authorList>
            <person name="Zhou Z."/>
            <person name="Liu Y."/>
            <person name="Xu W."/>
            <person name="Pan J."/>
            <person name="Luo Z.H."/>
            <person name="Li M."/>
        </authorList>
    </citation>
    <scope>NUCLEOTIDE SEQUENCE [LARGE SCALE GENOMIC DNA]</scope>
    <source>
        <strain evidence="7">HyVt-577</strain>
    </source>
</reference>
<dbReference type="PANTHER" id="PTHR30409:SF1">
    <property type="entry name" value="CARBAMATE KINASE-RELATED"/>
    <property type="match status" value="1"/>
</dbReference>
<dbReference type="NCBIfam" id="NF009007">
    <property type="entry name" value="PRK12352.1"/>
    <property type="match status" value="1"/>
</dbReference>
<evidence type="ECO:0000256" key="5">
    <source>
        <dbReference type="PIRNR" id="PIRNR000723"/>
    </source>
</evidence>
<organism evidence="7">
    <name type="scientific">Caldithrix abyssi</name>
    <dbReference type="NCBI Taxonomy" id="187145"/>
    <lineage>
        <taxon>Bacteria</taxon>
        <taxon>Pseudomonadati</taxon>
        <taxon>Calditrichota</taxon>
        <taxon>Calditrichia</taxon>
        <taxon>Calditrichales</taxon>
        <taxon>Calditrichaceae</taxon>
        <taxon>Caldithrix</taxon>
    </lineage>
</organism>
<evidence type="ECO:0000256" key="2">
    <source>
        <dbReference type="ARBA" id="ARBA00022679"/>
    </source>
</evidence>
<evidence type="ECO:0000256" key="4">
    <source>
        <dbReference type="NCBIfam" id="TIGR00746"/>
    </source>
</evidence>
<dbReference type="SUPFAM" id="SSF53633">
    <property type="entry name" value="Carbamate kinase-like"/>
    <property type="match status" value="1"/>
</dbReference>
<dbReference type="Proteomes" id="UP000885779">
    <property type="component" value="Unassembled WGS sequence"/>
</dbReference>
<comment type="caution">
    <text evidence="7">The sequence shown here is derived from an EMBL/GenBank/DDBJ whole genome shotgun (WGS) entry which is preliminary data.</text>
</comment>
<dbReference type="InterPro" id="IPR003964">
    <property type="entry name" value="Carb_kinase"/>
</dbReference>
<gene>
    <name evidence="7" type="primary">arcC</name>
    <name evidence="7" type="ORF">ENK44_00805</name>
</gene>
<dbReference type="InterPro" id="IPR036393">
    <property type="entry name" value="AceGlu_kinase-like_sf"/>
</dbReference>
<dbReference type="PRINTS" id="PR01469">
    <property type="entry name" value="CARBMTKINASE"/>
</dbReference>
<dbReference type="Pfam" id="PF00696">
    <property type="entry name" value="AA_kinase"/>
    <property type="match status" value="1"/>
</dbReference>
<dbReference type="CDD" id="cd04235">
    <property type="entry name" value="AAK_CK"/>
    <property type="match status" value="1"/>
</dbReference>
<dbReference type="PIRSF" id="PIRSF000723">
    <property type="entry name" value="Carbamate_kin"/>
    <property type="match status" value="1"/>
</dbReference>
<sequence length="316" mass="34324">MPKKTIIVALGGNAITGRDEEGNIPQQFENTRRSMVGVIGLLKMGYNMVITHGNGPQVGNALIRVEESRHLVPELPLGIIVGDLEGGMGYMIEQCLQNKMHDLGVQRQVATLLTQVLVDPHDPSIKNPTKFVGPFFHKEDVDELVRERGWIMKEDRGRGWRRVVPSPRPLSIVPREIIRHLVDMGIIVIAAGGGGVPVYKDERGWLEGVDAVIDKDLASAVLGKEIGAQQLLILTGVDKVAIGFGTPQQKNLDSLTVSEARRYLEAGEFPGGSMGPKIQAAIDFLEGGGEEVFITSIENAMEALQGNSGTRIIKEA</sequence>
<proteinExistence type="inferred from homology"/>
<dbReference type="GO" id="GO:0019546">
    <property type="term" value="P:L-arginine deiminase pathway"/>
    <property type="evidence" value="ECO:0007669"/>
    <property type="project" value="TreeGrafter"/>
</dbReference>
<keyword evidence="3 5" id="KW-0418">Kinase</keyword>
<evidence type="ECO:0000256" key="3">
    <source>
        <dbReference type="ARBA" id="ARBA00022777"/>
    </source>
</evidence>
<feature type="domain" description="Aspartate/glutamate/uridylate kinase" evidence="6">
    <location>
        <begin position="4"/>
        <end position="296"/>
    </location>
</feature>
<dbReference type="GO" id="GO:0008804">
    <property type="term" value="F:carbamate kinase activity"/>
    <property type="evidence" value="ECO:0007669"/>
    <property type="project" value="UniProtKB-UniRule"/>
</dbReference>
<dbReference type="AlphaFoldDB" id="A0A7V4WTK2"/>
<keyword evidence="2 5" id="KW-0808">Transferase</keyword>
<dbReference type="PANTHER" id="PTHR30409">
    <property type="entry name" value="CARBAMATE KINASE"/>
    <property type="match status" value="1"/>
</dbReference>
<evidence type="ECO:0000313" key="7">
    <source>
        <dbReference type="EMBL" id="HGY54215.1"/>
    </source>
</evidence>
<accession>A0A7V4WTK2</accession>
<dbReference type="GO" id="GO:0005829">
    <property type="term" value="C:cytosol"/>
    <property type="evidence" value="ECO:0007669"/>
    <property type="project" value="TreeGrafter"/>
</dbReference>
<name>A0A7V4WTK2_CALAY</name>
<comment type="similarity">
    <text evidence="1 5">Belongs to the carbamate kinase family.</text>
</comment>
<protein>
    <recommendedName>
        <fullName evidence="4 5">Carbamate kinase</fullName>
    </recommendedName>
</protein>
<dbReference type="EMBL" id="DRQG01000010">
    <property type="protein sequence ID" value="HGY54215.1"/>
    <property type="molecule type" value="Genomic_DNA"/>
</dbReference>
<evidence type="ECO:0000259" key="6">
    <source>
        <dbReference type="Pfam" id="PF00696"/>
    </source>
</evidence>
<dbReference type="FunFam" id="3.40.1160.10:FF:000007">
    <property type="entry name" value="Carbamate kinase"/>
    <property type="match status" value="1"/>
</dbReference>
<dbReference type="Gene3D" id="3.40.1160.10">
    <property type="entry name" value="Acetylglutamate kinase-like"/>
    <property type="match status" value="1"/>
</dbReference>
<dbReference type="NCBIfam" id="TIGR00746">
    <property type="entry name" value="arcC"/>
    <property type="match status" value="1"/>
</dbReference>
<dbReference type="InterPro" id="IPR001048">
    <property type="entry name" value="Asp/Glu/Uridylate_kinase"/>
</dbReference>
<evidence type="ECO:0000256" key="1">
    <source>
        <dbReference type="ARBA" id="ARBA00011066"/>
    </source>
</evidence>